<dbReference type="GeneID" id="9941857"/>
<protein>
    <submittedName>
        <fullName evidence="2">Uncharacterized protein</fullName>
    </submittedName>
</protein>
<evidence type="ECO:0000256" key="1">
    <source>
        <dbReference type="SAM" id="MobiDB-lite"/>
    </source>
</evidence>
<organism evidence="2">
    <name type="scientific">Loa loa</name>
    <name type="common">Eye worm</name>
    <name type="synonym">Filaria loa</name>
    <dbReference type="NCBI Taxonomy" id="7209"/>
    <lineage>
        <taxon>Eukaryota</taxon>
        <taxon>Metazoa</taxon>
        <taxon>Ecdysozoa</taxon>
        <taxon>Nematoda</taxon>
        <taxon>Chromadorea</taxon>
        <taxon>Rhabditida</taxon>
        <taxon>Spirurina</taxon>
        <taxon>Spiruromorpha</taxon>
        <taxon>Filarioidea</taxon>
        <taxon>Onchocercidae</taxon>
        <taxon>Loa</taxon>
    </lineage>
</organism>
<sequence length="105" mass="11315">MKKGEGGGYVKKLEIHSIGRNRNEKGPTTSEHRVCHSYHHHRNKQNCRSSNGGSGCGSGDGLPYPPTSSASPTPSPSPQQPLLFANIYSALHNTPTIGGTYDEER</sequence>
<dbReference type="CTD" id="9941857"/>
<dbReference type="InParanoid" id="A0A1S0U241"/>
<dbReference type="RefSeq" id="XP_003140041.1">
    <property type="nucleotide sequence ID" value="XM_003139993.1"/>
</dbReference>
<dbReference type="EMBL" id="JH712099">
    <property type="protein sequence ID" value="EFO24031.1"/>
    <property type="molecule type" value="Genomic_DNA"/>
</dbReference>
<dbReference type="AlphaFoldDB" id="A0A1S0U241"/>
<reference evidence="2" key="1">
    <citation type="submission" date="2012-04" db="EMBL/GenBank/DDBJ databases">
        <title>The Genome Sequence of Loa loa.</title>
        <authorList>
            <consortium name="The Broad Institute Genome Sequencing Platform"/>
            <consortium name="Broad Institute Genome Sequencing Center for Infectious Disease"/>
            <person name="Nutman T.B."/>
            <person name="Fink D.L."/>
            <person name="Russ C."/>
            <person name="Young S."/>
            <person name="Zeng Q."/>
            <person name="Gargeya S."/>
            <person name="Alvarado L."/>
            <person name="Berlin A."/>
            <person name="Chapman S.B."/>
            <person name="Chen Z."/>
            <person name="Freedman E."/>
            <person name="Gellesch M."/>
            <person name="Goldberg J."/>
            <person name="Griggs A."/>
            <person name="Gujja S."/>
            <person name="Heilman E.R."/>
            <person name="Heiman D."/>
            <person name="Howarth C."/>
            <person name="Mehta T."/>
            <person name="Neiman D."/>
            <person name="Pearson M."/>
            <person name="Roberts A."/>
            <person name="Saif S."/>
            <person name="Shea T."/>
            <person name="Shenoy N."/>
            <person name="Sisk P."/>
            <person name="Stolte C."/>
            <person name="Sykes S."/>
            <person name="White J."/>
            <person name="Yandava C."/>
            <person name="Haas B."/>
            <person name="Henn M.R."/>
            <person name="Nusbaum C."/>
            <person name="Birren B."/>
        </authorList>
    </citation>
    <scope>NUCLEOTIDE SEQUENCE [LARGE SCALE GENOMIC DNA]</scope>
</reference>
<dbReference type="KEGG" id="loa:LOAG_04456"/>
<accession>A0A1S0U241</accession>
<feature type="compositionally biased region" description="Basic residues" evidence="1">
    <location>
        <begin position="35"/>
        <end position="45"/>
    </location>
</feature>
<feature type="compositionally biased region" description="Basic and acidic residues" evidence="1">
    <location>
        <begin position="11"/>
        <end position="34"/>
    </location>
</feature>
<evidence type="ECO:0000313" key="2">
    <source>
        <dbReference type="EMBL" id="EFO24031.1"/>
    </source>
</evidence>
<proteinExistence type="predicted"/>
<name>A0A1S0U241_LOALO</name>
<gene>
    <name evidence="2" type="ORF">LOAG_04456</name>
</gene>
<feature type="region of interest" description="Disordered" evidence="1">
    <location>
        <begin position="1"/>
        <end position="83"/>
    </location>
</feature>